<dbReference type="OrthoDB" id="10261598at2759"/>
<dbReference type="PANTHER" id="PTHR10858">
    <property type="entry name" value="DEOXYRIBONUCLEASE II"/>
    <property type="match status" value="1"/>
</dbReference>
<name>A0A0V0ZEK6_9BILA</name>
<dbReference type="PANTHER" id="PTHR10858:SF23">
    <property type="entry name" value="DEOXYRIBONUCLEASE II"/>
    <property type="match status" value="1"/>
</dbReference>
<dbReference type="GO" id="GO:0004531">
    <property type="term" value="F:deoxyribonuclease II activity"/>
    <property type="evidence" value="ECO:0007669"/>
    <property type="project" value="InterPro"/>
</dbReference>
<gene>
    <name evidence="3" type="ORF">T12_14400</name>
</gene>
<sequence>MRVNLLINHSIVIQCSALNVDMSFIFHKQHQNAKMQGELVMQTGVGGQNWANSPQPITRNNDHSFAKALEHVIAANAENKFISYNNHPPDVPKVRTKSNSKGNTDAAAWIVHTVPGFPKARTGYLFPPAEVQKGHLLICLTIKEDQIDTIAITLRIATPLIYYNDIPDAQMDSRPNLKKLANGESRLTPPISGRNIRLVTSPISVNGDQSTLENDVSQWLVTETGNKFCAVDKPYQKSQTMEPAMAVCIDDATISARFKEIAQNLVPTADLSAFFLVGNITPLGAVDSCKRAQENCTGVGRTGGALHDSPITSQLTQRLHRSLGYVITTVSKIRSISCNDRLFSQMYEQNDEEFNCLLMVVERKNLYCDGSKRCWSLDKFKINLQLQGIEHNQIRTRSVISQFASKLALLKCNFRRRENFTNFKALLHSGKVKKCTMMAFKSIVII</sequence>
<accession>A0A0V0ZEK6</accession>
<dbReference type="GO" id="GO:0006309">
    <property type="term" value="P:apoptotic DNA fragmentation"/>
    <property type="evidence" value="ECO:0007669"/>
    <property type="project" value="TreeGrafter"/>
</dbReference>
<reference evidence="3 4" key="1">
    <citation type="submission" date="2015-01" db="EMBL/GenBank/DDBJ databases">
        <title>Evolution of Trichinella species and genotypes.</title>
        <authorList>
            <person name="Korhonen P.K."/>
            <person name="Edoardo P."/>
            <person name="Giuseppe L.R."/>
            <person name="Gasser R.B."/>
        </authorList>
    </citation>
    <scope>NUCLEOTIDE SEQUENCE [LARGE SCALE GENOMIC DNA]</scope>
    <source>
        <strain evidence="3">ISS2496</strain>
    </source>
</reference>
<keyword evidence="4" id="KW-1185">Reference proteome</keyword>
<evidence type="ECO:0000256" key="1">
    <source>
        <dbReference type="ARBA" id="ARBA00007527"/>
    </source>
</evidence>
<comment type="caution">
    <text evidence="3">The sequence shown here is derived from an EMBL/GenBank/DDBJ whole genome shotgun (WGS) entry which is preliminary data.</text>
</comment>
<evidence type="ECO:0000256" key="2">
    <source>
        <dbReference type="ARBA" id="ARBA00022801"/>
    </source>
</evidence>
<comment type="similarity">
    <text evidence="1">Belongs to the DNase II family.</text>
</comment>
<keyword evidence="2" id="KW-0378">Hydrolase</keyword>
<evidence type="ECO:0000313" key="3">
    <source>
        <dbReference type="EMBL" id="KRY10907.1"/>
    </source>
</evidence>
<evidence type="ECO:0000313" key="4">
    <source>
        <dbReference type="Proteomes" id="UP000054783"/>
    </source>
</evidence>
<dbReference type="AlphaFoldDB" id="A0A0V0ZEK6"/>
<dbReference type="InterPro" id="IPR004947">
    <property type="entry name" value="DNase_II"/>
</dbReference>
<dbReference type="EMBL" id="JYDQ01000213">
    <property type="protein sequence ID" value="KRY10907.1"/>
    <property type="molecule type" value="Genomic_DNA"/>
</dbReference>
<organism evidence="3 4">
    <name type="scientific">Trichinella patagoniensis</name>
    <dbReference type="NCBI Taxonomy" id="990121"/>
    <lineage>
        <taxon>Eukaryota</taxon>
        <taxon>Metazoa</taxon>
        <taxon>Ecdysozoa</taxon>
        <taxon>Nematoda</taxon>
        <taxon>Enoplea</taxon>
        <taxon>Dorylaimia</taxon>
        <taxon>Trichinellida</taxon>
        <taxon>Trichinellidae</taxon>
        <taxon>Trichinella</taxon>
    </lineage>
</organism>
<protein>
    <submittedName>
        <fullName evidence="3">Plancitoxin-1</fullName>
    </submittedName>
</protein>
<dbReference type="Proteomes" id="UP000054783">
    <property type="component" value="Unassembled WGS sequence"/>
</dbReference>
<dbReference type="Pfam" id="PF03265">
    <property type="entry name" value="DNase_II"/>
    <property type="match status" value="1"/>
</dbReference>
<proteinExistence type="inferred from homology"/>